<dbReference type="PANTHER" id="PTHR24322:SF736">
    <property type="entry name" value="RETINOL DEHYDROGENASE 10"/>
    <property type="match status" value="1"/>
</dbReference>
<comment type="similarity">
    <text evidence="1">Belongs to the short-chain dehydrogenases/reductases (SDR) family.</text>
</comment>
<dbReference type="AlphaFoldDB" id="A0A1B7T9R6"/>
<dbReference type="GO" id="GO:0016616">
    <property type="term" value="F:oxidoreductase activity, acting on the CH-OH group of donors, NAD or NADP as acceptor"/>
    <property type="evidence" value="ECO:0007669"/>
    <property type="project" value="TreeGrafter"/>
</dbReference>
<comment type="caution">
    <text evidence="3">The sequence shown here is derived from an EMBL/GenBank/DDBJ whole genome shotgun (WGS) entry which is preliminary data.</text>
</comment>
<evidence type="ECO:0000313" key="4">
    <source>
        <dbReference type="Proteomes" id="UP000092321"/>
    </source>
</evidence>
<proteinExistence type="inferred from homology"/>
<dbReference type="Pfam" id="PF00106">
    <property type="entry name" value="adh_short"/>
    <property type="match status" value="1"/>
</dbReference>
<protein>
    <recommendedName>
        <fullName evidence="5">NAD(P)-binding protein</fullName>
    </recommendedName>
</protein>
<evidence type="ECO:0000256" key="2">
    <source>
        <dbReference type="ARBA" id="ARBA00023002"/>
    </source>
</evidence>
<gene>
    <name evidence="3" type="ORF">HANVADRAFT_53900</name>
</gene>
<dbReference type="InterPro" id="IPR036291">
    <property type="entry name" value="NAD(P)-bd_dom_sf"/>
</dbReference>
<name>A0A1B7T9R6_9ASCO</name>
<keyword evidence="4" id="KW-1185">Reference proteome</keyword>
<evidence type="ECO:0008006" key="5">
    <source>
        <dbReference type="Google" id="ProtNLM"/>
    </source>
</evidence>
<dbReference type="SUPFAM" id="SSF51735">
    <property type="entry name" value="NAD(P)-binding Rossmann-fold domains"/>
    <property type="match status" value="1"/>
</dbReference>
<accession>A0A1B7T9R6</accession>
<dbReference type="EMBL" id="LXPE01000089">
    <property type="protein sequence ID" value="OBA25481.1"/>
    <property type="molecule type" value="Genomic_DNA"/>
</dbReference>
<dbReference type="OrthoDB" id="5840532at2759"/>
<dbReference type="PANTHER" id="PTHR24322">
    <property type="entry name" value="PKSB"/>
    <property type="match status" value="1"/>
</dbReference>
<evidence type="ECO:0000256" key="1">
    <source>
        <dbReference type="ARBA" id="ARBA00006484"/>
    </source>
</evidence>
<evidence type="ECO:0000313" key="3">
    <source>
        <dbReference type="EMBL" id="OBA25481.1"/>
    </source>
</evidence>
<keyword evidence="2" id="KW-0560">Oxidoreductase</keyword>
<dbReference type="Gene3D" id="3.40.50.720">
    <property type="entry name" value="NAD(P)-binding Rossmann-like Domain"/>
    <property type="match status" value="1"/>
</dbReference>
<organism evidence="3 4">
    <name type="scientific">Hanseniaspora valbyensis NRRL Y-1626</name>
    <dbReference type="NCBI Taxonomy" id="766949"/>
    <lineage>
        <taxon>Eukaryota</taxon>
        <taxon>Fungi</taxon>
        <taxon>Dikarya</taxon>
        <taxon>Ascomycota</taxon>
        <taxon>Saccharomycotina</taxon>
        <taxon>Saccharomycetes</taxon>
        <taxon>Saccharomycodales</taxon>
        <taxon>Saccharomycodaceae</taxon>
        <taxon>Hanseniaspora</taxon>
    </lineage>
</organism>
<dbReference type="InterPro" id="IPR002347">
    <property type="entry name" value="SDR_fam"/>
</dbReference>
<reference evidence="4" key="1">
    <citation type="journal article" date="2016" name="Proc. Natl. Acad. Sci. U.S.A.">
        <title>Comparative genomics of biotechnologically important yeasts.</title>
        <authorList>
            <person name="Riley R."/>
            <person name="Haridas S."/>
            <person name="Wolfe K.H."/>
            <person name="Lopes M.R."/>
            <person name="Hittinger C.T."/>
            <person name="Goeker M."/>
            <person name="Salamov A.A."/>
            <person name="Wisecaver J.H."/>
            <person name="Long T.M."/>
            <person name="Calvey C.H."/>
            <person name="Aerts A.L."/>
            <person name="Barry K.W."/>
            <person name="Choi C."/>
            <person name="Clum A."/>
            <person name="Coughlan A.Y."/>
            <person name="Deshpande S."/>
            <person name="Douglass A.P."/>
            <person name="Hanson S.J."/>
            <person name="Klenk H.-P."/>
            <person name="LaButti K.M."/>
            <person name="Lapidus A."/>
            <person name="Lindquist E.A."/>
            <person name="Lipzen A.M."/>
            <person name="Meier-Kolthoff J.P."/>
            <person name="Ohm R.A."/>
            <person name="Otillar R.P."/>
            <person name="Pangilinan J.L."/>
            <person name="Peng Y."/>
            <person name="Rokas A."/>
            <person name="Rosa C.A."/>
            <person name="Scheuner C."/>
            <person name="Sibirny A.A."/>
            <person name="Slot J.C."/>
            <person name="Stielow J.B."/>
            <person name="Sun H."/>
            <person name="Kurtzman C.P."/>
            <person name="Blackwell M."/>
            <person name="Grigoriev I.V."/>
            <person name="Jeffries T.W."/>
        </authorList>
    </citation>
    <scope>NUCLEOTIDE SEQUENCE [LARGE SCALE GENOMIC DNA]</scope>
    <source>
        <strain evidence="4">NRRL Y-1626</strain>
    </source>
</reference>
<dbReference type="Proteomes" id="UP000092321">
    <property type="component" value="Unassembled WGS sequence"/>
</dbReference>
<sequence length="184" mass="20887">MTANSTDKSTSYKILINNCGTRHKFDNFNKIWSEDLFYKIFQINVVTGANLMQNLNPDYLITVSSILSMVTPKNASIYCASKSALSSIHESFVQIENKKGLLVLPGQLKDTLLFSNIKNEHTFFAPLVDINKLSKKIVDNMNDLHNGTIIDPFYGNFIQLLGRFPYWIQILLRKFSGIDNAIDT</sequence>